<reference evidence="3" key="1">
    <citation type="journal article" date="2020" name="Stud. Mycol.">
        <title>101 Dothideomycetes genomes: a test case for predicting lifestyles and emergence of pathogens.</title>
        <authorList>
            <person name="Haridas S."/>
            <person name="Albert R."/>
            <person name="Binder M."/>
            <person name="Bloem J."/>
            <person name="Labutti K."/>
            <person name="Salamov A."/>
            <person name="Andreopoulos B."/>
            <person name="Baker S."/>
            <person name="Barry K."/>
            <person name="Bills G."/>
            <person name="Bluhm B."/>
            <person name="Cannon C."/>
            <person name="Castanera R."/>
            <person name="Culley D."/>
            <person name="Daum C."/>
            <person name="Ezra D."/>
            <person name="Gonzalez J."/>
            <person name="Henrissat B."/>
            <person name="Kuo A."/>
            <person name="Liang C."/>
            <person name="Lipzen A."/>
            <person name="Lutzoni F."/>
            <person name="Magnuson J."/>
            <person name="Mondo S."/>
            <person name="Nolan M."/>
            <person name="Ohm R."/>
            <person name="Pangilinan J."/>
            <person name="Park H.-J."/>
            <person name="Ramirez L."/>
            <person name="Alfaro M."/>
            <person name="Sun H."/>
            <person name="Tritt A."/>
            <person name="Yoshinaga Y."/>
            <person name="Zwiers L.-H."/>
            <person name="Turgeon B."/>
            <person name="Goodwin S."/>
            <person name="Spatafora J."/>
            <person name="Crous P."/>
            <person name="Grigoriev I."/>
        </authorList>
    </citation>
    <scope>NUCLEOTIDE SEQUENCE</scope>
    <source>
        <strain evidence="3">CBS 207.26</strain>
    </source>
</reference>
<keyword evidence="4" id="KW-1185">Reference proteome</keyword>
<feature type="region of interest" description="Disordered" evidence="1">
    <location>
        <begin position="1"/>
        <end position="48"/>
    </location>
</feature>
<sequence>MYLVRHFRKKRPRSGTPADNRVQYPDAEDRHHRSSQPRPQPVTPTSSSNMAQQMYCPLFSKLSAELRLLVYKASLGDLSRPTHILVMTKGFSFTRCLEPDPEKPGLDHKCGFPFYFAPSPGNDGFREYRMEPPYIPTRERLVSLLLTCRRIYYESVDILYTHNIFHIKLLGTLQLFSKCLMPHRFQSIRILHLSVVLQKKLRRWDDNIFYPPEDEAEWDNSCAVLASMIGLRELKIELRHSFWLERNPGELMNDEWLLRALKPLSTIQLEVPIFEVQIPFQLTGNVKSRLGQIRFEIIYGEPLW</sequence>
<evidence type="ECO:0000256" key="1">
    <source>
        <dbReference type="SAM" id="MobiDB-lite"/>
    </source>
</evidence>
<dbReference type="PANTHER" id="PTHR38790:SF4">
    <property type="entry name" value="2EXR DOMAIN-CONTAINING PROTEIN"/>
    <property type="match status" value="1"/>
</dbReference>
<evidence type="ECO:0000259" key="2">
    <source>
        <dbReference type="Pfam" id="PF24864"/>
    </source>
</evidence>
<dbReference type="OrthoDB" id="4757095at2759"/>
<dbReference type="InterPro" id="IPR056632">
    <property type="entry name" value="DUF7730"/>
</dbReference>
<gene>
    <name evidence="3" type="ORF">K469DRAFT_374012</name>
</gene>
<evidence type="ECO:0000313" key="4">
    <source>
        <dbReference type="Proteomes" id="UP000800200"/>
    </source>
</evidence>
<dbReference type="Proteomes" id="UP000800200">
    <property type="component" value="Unassembled WGS sequence"/>
</dbReference>
<name>A0A6A6EIQ7_9PEZI</name>
<proteinExistence type="predicted"/>
<feature type="compositionally biased region" description="Basic residues" evidence="1">
    <location>
        <begin position="1"/>
        <end position="13"/>
    </location>
</feature>
<dbReference type="PANTHER" id="PTHR38790">
    <property type="entry name" value="2EXR DOMAIN-CONTAINING PROTEIN-RELATED"/>
    <property type="match status" value="1"/>
</dbReference>
<dbReference type="AlphaFoldDB" id="A0A6A6EIQ7"/>
<evidence type="ECO:0000313" key="3">
    <source>
        <dbReference type="EMBL" id="KAF2191574.1"/>
    </source>
</evidence>
<organism evidence="3 4">
    <name type="scientific">Zopfia rhizophila CBS 207.26</name>
    <dbReference type="NCBI Taxonomy" id="1314779"/>
    <lineage>
        <taxon>Eukaryota</taxon>
        <taxon>Fungi</taxon>
        <taxon>Dikarya</taxon>
        <taxon>Ascomycota</taxon>
        <taxon>Pezizomycotina</taxon>
        <taxon>Dothideomycetes</taxon>
        <taxon>Dothideomycetes incertae sedis</taxon>
        <taxon>Zopfiaceae</taxon>
        <taxon>Zopfia</taxon>
    </lineage>
</organism>
<dbReference type="EMBL" id="ML994617">
    <property type="protein sequence ID" value="KAF2191574.1"/>
    <property type="molecule type" value="Genomic_DNA"/>
</dbReference>
<dbReference type="Pfam" id="PF24864">
    <property type="entry name" value="DUF7730"/>
    <property type="match status" value="1"/>
</dbReference>
<protein>
    <recommendedName>
        <fullName evidence="2">DUF7730 domain-containing protein</fullName>
    </recommendedName>
</protein>
<feature type="domain" description="DUF7730" evidence="2">
    <location>
        <begin position="52"/>
        <end position="283"/>
    </location>
</feature>
<accession>A0A6A6EIQ7</accession>